<gene>
    <name evidence="1" type="ORF">ONZ43_g5619</name>
</gene>
<reference evidence="1" key="1">
    <citation type="submission" date="2022-11" db="EMBL/GenBank/DDBJ databases">
        <title>Genome Sequence of Nemania bipapillata.</title>
        <authorList>
            <person name="Buettner E."/>
        </authorList>
    </citation>
    <scope>NUCLEOTIDE SEQUENCE</scope>
    <source>
        <strain evidence="1">CP14</strain>
    </source>
</reference>
<protein>
    <submittedName>
        <fullName evidence="1">Uncharacterized protein</fullName>
    </submittedName>
</protein>
<sequence>MAWKTPGPWKAPQQPNYKKHDDSNRPGLSPTSPDTGPKTHYINTQKEEIMVLQAIYADDYIEHKAANTAWKKSEPSFDIRVRALSDEDMAVVLSVVLTATYPKSVPLLSLKDEGSLNESTLFKLQKFIETKPKALAASEQAEPMIHELAQGLQDILEDAAQIKAQGLELPSLEEERAAHENELARQALEQKQEEERKKQDAMEEEERMMQDLLQQEVERQRLKVKESKRRQKPLTTASSYPEIAADYGDSKVEFDHPSEITDLAGNVFSFNTVIGKTMLQEGSISTIYRVWPGRAGAQGCHGLALKEFELRSSSKDSAQFKKQLQTLENLLESVRKITHRNAISLLNYRVDPMHIEDDSTSAGWVARILMPLADKGSLGELIELAGHLDVGKSDVWDFGVVFLQMIFGLDVFQRLRRDSTVQYGASSRYREDFVEEGRLGKGGFGEVVKARKKLDGQIYAIKKITQRSQASLTEILKEVRLLSQLSHPAVVRYYNTWLEEIPDFSDTDGETSTEYLNTDGSRDTETQDLEIQFATSTGGLDFISSSHPNIEFGYDDSGSEEEDDPGQNGQDGDDSEDDSDTDDSSSDPLASMPSPVRVRSEQKGYRTVMYISMEYCDKRTLRDLIQRNLWKETEEIWRLFRQMLEGLVHIHGLNIVHRDLKPENIFIGLGPDGVHNVKIGDFGLATTGQFATDKAIATNVESNELTRSVGTSYYVAPEVRRQGSGSYTSKVDMYSLGIIFFEMCYYSITGMERADKLGKLGQSGQLPDDFQQGNAIPADIVQSLVTHDVKARPSGIELLRSGKLPIQMENETTRRALASLTNSTSPYYPKVVSTLFAVPVETTKDFAWDMSAPSPTTTELLYRSIVKDELTSIFRRHGAVEAPRSSLYPRSSHYLATQNIVQLLDQNGTVVQLPFDLMLGNARLLAKQSHPPEVRRSFAFGHVYRDRQTGGQPQMIGEVDFDITSADTLDLALKEAEVIKVLDEIIEAFPSTSSMCFHLGHSDLLQLIFDYCNIELSARQLVAESLTKLNIHSITFQKIRAELRSPLIGISATSIEDLRKFDFRDTPTKAFAKLKTLFEGTPFYQQLHSTIAHLKGVIEYTKRLSVHAKIYINPLSSLKTNFFAGGILFQCLYDKKFKDVFAAGGRLAWEKLARLPKPSGKAFLKKPEEDHPGVFNTKRCDVLVASFDAHTLRTTGIEIVSTLWSHEISAELARDSRSPEELISRNRDESYSWIIIIKHDTLKIRTADRKDVPDAEIPITDLLPWLRAALRERGSRLQVVHKQSEGITGAASPSEGASVTPNPAQEVRVLVAGTRSKKFNRQTVIEQAQGNAAGLVQNFLDGPIAAVETSDHVLDLIQGTALSEAESWRKAEQAVDKNERRYMRDVHDMLAGWRSMWEEKGGSRHAFVYNFRTTKCIYYDLSA</sequence>
<proteinExistence type="predicted"/>
<keyword evidence="2" id="KW-1185">Reference proteome</keyword>
<comment type="caution">
    <text evidence="1">The sequence shown here is derived from an EMBL/GenBank/DDBJ whole genome shotgun (WGS) entry which is preliminary data.</text>
</comment>
<accession>A0ACC2I8F3</accession>
<organism evidence="1 2">
    <name type="scientific">Nemania bipapillata</name>
    <dbReference type="NCBI Taxonomy" id="110536"/>
    <lineage>
        <taxon>Eukaryota</taxon>
        <taxon>Fungi</taxon>
        <taxon>Dikarya</taxon>
        <taxon>Ascomycota</taxon>
        <taxon>Pezizomycotina</taxon>
        <taxon>Sordariomycetes</taxon>
        <taxon>Xylariomycetidae</taxon>
        <taxon>Xylariales</taxon>
        <taxon>Xylariaceae</taxon>
        <taxon>Nemania</taxon>
    </lineage>
</organism>
<dbReference type="EMBL" id="JAPESX010001788">
    <property type="protein sequence ID" value="KAJ8111452.1"/>
    <property type="molecule type" value="Genomic_DNA"/>
</dbReference>
<name>A0ACC2I8F3_9PEZI</name>
<evidence type="ECO:0000313" key="1">
    <source>
        <dbReference type="EMBL" id="KAJ8111452.1"/>
    </source>
</evidence>
<dbReference type="Proteomes" id="UP001153334">
    <property type="component" value="Unassembled WGS sequence"/>
</dbReference>
<evidence type="ECO:0000313" key="2">
    <source>
        <dbReference type="Proteomes" id="UP001153334"/>
    </source>
</evidence>